<reference evidence="3" key="1">
    <citation type="journal article" date="2014" name="Genome Announc.">
        <title>Draft genome sequence of Colletotrichum sublineola, a destructive pathogen of cultivated sorghum.</title>
        <authorList>
            <person name="Baroncelli R."/>
            <person name="Sanz-Martin J.M."/>
            <person name="Rech G.E."/>
            <person name="Sukno S.A."/>
            <person name="Thon M.R."/>
        </authorList>
    </citation>
    <scope>NUCLEOTIDE SEQUENCE [LARGE SCALE GENOMIC DNA]</scope>
    <source>
        <strain evidence="3">TX430BB</strain>
    </source>
</reference>
<dbReference type="AlphaFoldDB" id="A0A066X813"/>
<dbReference type="HOGENOM" id="CLU_2108877_0_0_1"/>
<evidence type="ECO:0000313" key="3">
    <source>
        <dbReference type="Proteomes" id="UP000027238"/>
    </source>
</evidence>
<organism evidence="2 3">
    <name type="scientific">Colletotrichum sublineola</name>
    <name type="common">Sorghum anthracnose fungus</name>
    <dbReference type="NCBI Taxonomy" id="1173701"/>
    <lineage>
        <taxon>Eukaryota</taxon>
        <taxon>Fungi</taxon>
        <taxon>Dikarya</taxon>
        <taxon>Ascomycota</taxon>
        <taxon>Pezizomycotina</taxon>
        <taxon>Sordariomycetes</taxon>
        <taxon>Hypocreomycetidae</taxon>
        <taxon>Glomerellales</taxon>
        <taxon>Glomerellaceae</taxon>
        <taxon>Colletotrichum</taxon>
        <taxon>Colletotrichum graminicola species complex</taxon>
    </lineage>
</organism>
<gene>
    <name evidence="2" type="ORF">CSUB01_00855</name>
</gene>
<protein>
    <submittedName>
        <fullName evidence="2">Uncharacterized protein</fullName>
    </submittedName>
</protein>
<evidence type="ECO:0000256" key="1">
    <source>
        <dbReference type="SAM" id="MobiDB-lite"/>
    </source>
</evidence>
<accession>A0A066X813</accession>
<dbReference type="Proteomes" id="UP000027238">
    <property type="component" value="Unassembled WGS sequence"/>
</dbReference>
<comment type="caution">
    <text evidence="2">The sequence shown here is derived from an EMBL/GenBank/DDBJ whole genome shotgun (WGS) entry which is preliminary data.</text>
</comment>
<feature type="region of interest" description="Disordered" evidence="1">
    <location>
        <begin position="91"/>
        <end position="115"/>
    </location>
</feature>
<proteinExistence type="predicted"/>
<keyword evidence="3" id="KW-1185">Reference proteome</keyword>
<dbReference type="EMBL" id="JMSE01001347">
    <property type="protein sequence ID" value="KDN62150.1"/>
    <property type="molecule type" value="Genomic_DNA"/>
</dbReference>
<sequence>MFPPPFIYVNQASDATNGARTLLSRLQTNARQPTPVRLPSRHAATDEIVVRLCSPTALPPPPPSACPRAREEQALACPSPAMDSSTLMARAGRKRGGGTGGYQRVTDSAVRITHT</sequence>
<name>A0A066X813_COLSU</name>
<evidence type="ECO:0000313" key="2">
    <source>
        <dbReference type="EMBL" id="KDN62150.1"/>
    </source>
</evidence>